<proteinExistence type="predicted"/>
<accession>A0ABV7EBF2</accession>
<gene>
    <name evidence="3" type="ORF">ACFODU_14115</name>
</gene>
<protein>
    <submittedName>
        <fullName evidence="3">Rod-binding protein</fullName>
    </submittedName>
</protein>
<keyword evidence="4" id="KW-1185">Reference proteome</keyword>
<evidence type="ECO:0000256" key="1">
    <source>
        <dbReference type="SAM" id="MobiDB-lite"/>
    </source>
</evidence>
<feature type="domain" description="Flagellar protein FlgJ N-terminal" evidence="2">
    <location>
        <begin position="55"/>
        <end position="101"/>
    </location>
</feature>
<dbReference type="Pfam" id="PF10135">
    <property type="entry name" value="Rod-binding"/>
    <property type="match status" value="1"/>
</dbReference>
<evidence type="ECO:0000313" key="3">
    <source>
        <dbReference type="EMBL" id="MFC3098927.1"/>
    </source>
</evidence>
<dbReference type="Proteomes" id="UP001595456">
    <property type="component" value="Unassembled WGS sequence"/>
</dbReference>
<feature type="region of interest" description="Disordered" evidence="1">
    <location>
        <begin position="1"/>
        <end position="34"/>
    </location>
</feature>
<dbReference type="InterPro" id="IPR019301">
    <property type="entry name" value="Flagellar_prot_FlgJ_N"/>
</dbReference>
<sequence>MTIPASFGPVSSGVTAPGARPAPPASGNSASAEELRQAAQAFEAIFIRQMLSAARSADFGGEEALLGGPGLEQFTAMRDDHFAEIASQRGTFGMAAMIERQLSAQIASPARHGGE</sequence>
<name>A0ABV7EBF2_9SPHN</name>
<dbReference type="RefSeq" id="WP_336924591.1">
    <property type="nucleotide sequence ID" value="NZ_JBANRO010000001.1"/>
</dbReference>
<dbReference type="EMBL" id="JBHRST010000022">
    <property type="protein sequence ID" value="MFC3098927.1"/>
    <property type="molecule type" value="Genomic_DNA"/>
</dbReference>
<comment type="caution">
    <text evidence="3">The sequence shown here is derived from an EMBL/GenBank/DDBJ whole genome shotgun (WGS) entry which is preliminary data.</text>
</comment>
<evidence type="ECO:0000259" key="2">
    <source>
        <dbReference type="Pfam" id="PF10135"/>
    </source>
</evidence>
<evidence type="ECO:0000313" key="4">
    <source>
        <dbReference type="Proteomes" id="UP001595456"/>
    </source>
</evidence>
<reference evidence="4" key="1">
    <citation type="journal article" date="2019" name="Int. J. Syst. Evol. Microbiol.">
        <title>The Global Catalogue of Microorganisms (GCM) 10K type strain sequencing project: providing services to taxonomists for standard genome sequencing and annotation.</title>
        <authorList>
            <consortium name="The Broad Institute Genomics Platform"/>
            <consortium name="The Broad Institute Genome Sequencing Center for Infectious Disease"/>
            <person name="Wu L."/>
            <person name="Ma J."/>
        </authorList>
    </citation>
    <scope>NUCLEOTIDE SEQUENCE [LARGE SCALE GENOMIC DNA]</scope>
    <source>
        <strain evidence="4">KCTC 52607</strain>
    </source>
</reference>
<organism evidence="3 4">
    <name type="scientific">Alteraurantiacibacter palmitatis</name>
    <dbReference type="NCBI Taxonomy" id="2054628"/>
    <lineage>
        <taxon>Bacteria</taxon>
        <taxon>Pseudomonadati</taxon>
        <taxon>Pseudomonadota</taxon>
        <taxon>Alphaproteobacteria</taxon>
        <taxon>Sphingomonadales</taxon>
        <taxon>Erythrobacteraceae</taxon>
        <taxon>Alteraurantiacibacter</taxon>
    </lineage>
</organism>